<keyword evidence="3" id="KW-0175">Coiled coil</keyword>
<evidence type="ECO:0000256" key="2">
    <source>
        <dbReference type="ARBA" id="ARBA00023157"/>
    </source>
</evidence>
<dbReference type="PANTHER" id="PTHR46746">
    <property type="entry name" value="KILLER CELL LECTIN-LIKE RECEPTOR SUBFAMILY F MEMBER 2"/>
    <property type="match status" value="1"/>
</dbReference>
<accession>A0AAJ8B3I4</accession>
<evidence type="ECO:0000313" key="5">
    <source>
        <dbReference type="RefSeq" id="XP_050925055.1"/>
    </source>
</evidence>
<evidence type="ECO:0000313" key="4">
    <source>
        <dbReference type="Proteomes" id="UP000694890"/>
    </source>
</evidence>
<sequence>MSSDTQAKKLNLKVRYNRRVQGDSGEGERSERVEILKNEDQFINMGLQKTDILVTVQRDQLNIMYEQLKHEYDNLSISYNQSQQEVDMLKGKGCPDGWMRSGSSCYYRFTESKSLNESREDCEARGGQLMILNSTEKQRFEQEAGKEAFVQLCG</sequence>
<dbReference type="PANTHER" id="PTHR46746:SF9">
    <property type="entry name" value="CD209 ANTIGEN-LIKE PROTEIN C-LIKE"/>
    <property type="match status" value="1"/>
</dbReference>
<gene>
    <name evidence="5" type="primary">LOC127138986</name>
</gene>
<reference evidence="5" key="1">
    <citation type="submission" date="2025-08" db="UniProtKB">
        <authorList>
            <consortium name="RefSeq"/>
        </authorList>
    </citation>
    <scope>IDENTIFICATION</scope>
    <source>
        <tissue evidence="5">Brain</tissue>
    </source>
</reference>
<dbReference type="Gene3D" id="3.10.100.10">
    <property type="entry name" value="Mannose-Binding Protein A, subunit A"/>
    <property type="match status" value="1"/>
</dbReference>
<dbReference type="SUPFAM" id="SSF56436">
    <property type="entry name" value="C-type lectin-like"/>
    <property type="match status" value="1"/>
</dbReference>
<dbReference type="AlphaFoldDB" id="A0AAJ8B3I4"/>
<protein>
    <submittedName>
        <fullName evidence="5">C-type lectin domain family 9 member A isoform X2</fullName>
    </submittedName>
</protein>
<organism evidence="4 5">
    <name type="scientific">Lates calcarifer</name>
    <name type="common">Barramundi</name>
    <name type="synonym">Holocentrus calcarifer</name>
    <dbReference type="NCBI Taxonomy" id="8187"/>
    <lineage>
        <taxon>Eukaryota</taxon>
        <taxon>Metazoa</taxon>
        <taxon>Chordata</taxon>
        <taxon>Craniata</taxon>
        <taxon>Vertebrata</taxon>
        <taxon>Euteleostomi</taxon>
        <taxon>Actinopterygii</taxon>
        <taxon>Neopterygii</taxon>
        <taxon>Teleostei</taxon>
        <taxon>Neoteleostei</taxon>
        <taxon>Acanthomorphata</taxon>
        <taxon>Carangaria</taxon>
        <taxon>Carangaria incertae sedis</taxon>
        <taxon>Centropomidae</taxon>
        <taxon>Lates</taxon>
    </lineage>
</organism>
<feature type="coiled-coil region" evidence="3">
    <location>
        <begin position="58"/>
        <end position="85"/>
    </location>
</feature>
<dbReference type="InterPro" id="IPR016186">
    <property type="entry name" value="C-type_lectin-like/link_sf"/>
</dbReference>
<name>A0AAJ8B3I4_LATCA</name>
<dbReference type="GeneID" id="127138986"/>
<dbReference type="GO" id="GO:0030246">
    <property type="term" value="F:carbohydrate binding"/>
    <property type="evidence" value="ECO:0007669"/>
    <property type="project" value="UniProtKB-KW"/>
</dbReference>
<dbReference type="InterPro" id="IPR051379">
    <property type="entry name" value="C-type_Lectin_Receptor_IMM"/>
</dbReference>
<evidence type="ECO:0000256" key="3">
    <source>
        <dbReference type="SAM" id="Coils"/>
    </source>
</evidence>
<dbReference type="InterPro" id="IPR016187">
    <property type="entry name" value="CTDL_fold"/>
</dbReference>
<keyword evidence="1" id="KW-0430">Lectin</keyword>
<evidence type="ECO:0000256" key="1">
    <source>
        <dbReference type="ARBA" id="ARBA00022734"/>
    </source>
</evidence>
<proteinExistence type="predicted"/>
<dbReference type="RefSeq" id="XP_050925055.1">
    <property type="nucleotide sequence ID" value="XM_051069098.1"/>
</dbReference>
<keyword evidence="2" id="KW-1015">Disulfide bond</keyword>
<dbReference type="Proteomes" id="UP000694890">
    <property type="component" value="Linkage group LG3"/>
</dbReference>